<evidence type="ECO:0000313" key="2">
    <source>
        <dbReference type="EMBL" id="CAI9583473.1"/>
    </source>
</evidence>
<evidence type="ECO:0000256" key="1">
    <source>
        <dbReference type="SAM" id="MobiDB-lite"/>
    </source>
</evidence>
<feature type="region of interest" description="Disordered" evidence="1">
    <location>
        <begin position="139"/>
        <end position="174"/>
    </location>
</feature>
<reference evidence="2" key="1">
    <citation type="submission" date="2023-05" db="EMBL/GenBank/DDBJ databases">
        <authorList>
            <person name="Stuckert A."/>
        </authorList>
    </citation>
    <scope>NUCLEOTIDE SEQUENCE</scope>
</reference>
<protein>
    <submittedName>
        <fullName evidence="2">Uncharacterized protein</fullName>
    </submittedName>
</protein>
<keyword evidence="3" id="KW-1185">Reference proteome</keyword>
<feature type="region of interest" description="Disordered" evidence="1">
    <location>
        <begin position="1"/>
        <end position="30"/>
    </location>
</feature>
<proteinExistence type="predicted"/>
<dbReference type="EMBL" id="CATNWA010015446">
    <property type="protein sequence ID" value="CAI9583473.1"/>
    <property type="molecule type" value="Genomic_DNA"/>
</dbReference>
<sequence length="174" mass="18327">MAAMPGKPVGFEGSEGSPGEDVRLPYPETSALPDVGKIMKDLGIESTIPKEIPEDSPSDASVKPGGLGFEGFFGRPGEDVGFPSCETSGEFPNVEKIMKDLSIESPVCQGTPENMPAAPNVLGSPSCLFDVGFKVEVLNENQDPQKMKDPSVAAPTTSEKKDDPTKKAEIGKQS</sequence>
<comment type="caution">
    <text evidence="2">The sequence shown here is derived from an EMBL/GenBank/DDBJ whole genome shotgun (WGS) entry which is preliminary data.</text>
</comment>
<evidence type="ECO:0000313" key="3">
    <source>
        <dbReference type="Proteomes" id="UP001162483"/>
    </source>
</evidence>
<name>A0ABN9EJC5_9NEOB</name>
<dbReference type="Proteomes" id="UP001162483">
    <property type="component" value="Unassembled WGS sequence"/>
</dbReference>
<feature type="compositionally biased region" description="Basic and acidic residues" evidence="1">
    <location>
        <begin position="158"/>
        <end position="174"/>
    </location>
</feature>
<feature type="region of interest" description="Disordered" evidence="1">
    <location>
        <begin position="49"/>
        <end position="69"/>
    </location>
</feature>
<organism evidence="2 3">
    <name type="scientific">Staurois parvus</name>
    <dbReference type="NCBI Taxonomy" id="386267"/>
    <lineage>
        <taxon>Eukaryota</taxon>
        <taxon>Metazoa</taxon>
        <taxon>Chordata</taxon>
        <taxon>Craniata</taxon>
        <taxon>Vertebrata</taxon>
        <taxon>Euteleostomi</taxon>
        <taxon>Amphibia</taxon>
        <taxon>Batrachia</taxon>
        <taxon>Anura</taxon>
        <taxon>Neobatrachia</taxon>
        <taxon>Ranoidea</taxon>
        <taxon>Ranidae</taxon>
        <taxon>Staurois</taxon>
    </lineage>
</organism>
<gene>
    <name evidence="2" type="ORF">SPARVUS_LOCUS9817726</name>
</gene>
<accession>A0ABN9EJC5</accession>